<dbReference type="RefSeq" id="WP_124542948.1">
    <property type="nucleotide sequence ID" value="NZ_QUSW01000008.1"/>
</dbReference>
<dbReference type="Pfam" id="PF00534">
    <property type="entry name" value="Glycos_transf_1"/>
    <property type="match status" value="1"/>
</dbReference>
<dbReference type="Proteomes" id="UP000267464">
    <property type="component" value="Unassembled WGS sequence"/>
</dbReference>
<evidence type="ECO:0000259" key="2">
    <source>
        <dbReference type="Pfam" id="PF00534"/>
    </source>
</evidence>
<dbReference type="OrthoDB" id="433681at2"/>
<proteinExistence type="predicted"/>
<reference evidence="3 4" key="1">
    <citation type="submission" date="2018-08" db="EMBL/GenBank/DDBJ databases">
        <authorList>
            <person name="Khan S.A."/>
            <person name="Jeon C.O."/>
            <person name="Chun B.H."/>
            <person name="Jeong S.E."/>
        </authorList>
    </citation>
    <scope>NUCLEOTIDE SEQUENCE [LARGE SCALE GENOMIC DNA]</scope>
    <source>
        <strain evidence="3 4">S-16</strain>
    </source>
</reference>
<dbReference type="GO" id="GO:0012505">
    <property type="term" value="C:endomembrane system"/>
    <property type="evidence" value="ECO:0007669"/>
    <property type="project" value="TreeGrafter"/>
</dbReference>
<dbReference type="PANTHER" id="PTHR45918:SF1">
    <property type="entry name" value="ALPHA-1,3_1,6-MANNOSYLTRANSFERASE ALG2"/>
    <property type="match status" value="1"/>
</dbReference>
<name>A0A3N7HKP7_9BURK</name>
<dbReference type="PANTHER" id="PTHR45918">
    <property type="entry name" value="ALPHA-1,3/1,6-MANNOSYLTRANSFERASE ALG2"/>
    <property type="match status" value="1"/>
</dbReference>
<dbReference type="SUPFAM" id="SSF53756">
    <property type="entry name" value="UDP-Glycosyltransferase/glycogen phosphorylase"/>
    <property type="match status" value="1"/>
</dbReference>
<sequence>MRVALYHPWIYLKSGLERTILEIAKRSRHEWDIYTSHYDAEGTYPELKQHHVQEVNRVSVQRSYGAVLGASMNIARTRLATDKVDALVVCCDGVGSFVTLRNGQVPAINLCFTPLRAVYDEEYRKRHLERQGGRRWMALLMEKGYRWMDRWLWRRYDRVVCISETVRDRSVAGGLGEAASMDVLYPGVDGSRIQASDTFEHFFFLPGRIMWTKNIELGIEAFLMFKRATGSDWKLVIAGMVDHKGQEYFARLKELTGGDDSITFHVGPSDAQMQDYYTRCGASLFTAFNEDLGLTPMEAMARGKPVIAVNRGGPREVVEHQVSGYLVNADPQSFSVAMELLTQDESRLRRMGQAGLERVKRFTWDKLVSGLDDVIDQAVAGRKR</sequence>
<protein>
    <submittedName>
        <fullName evidence="3">Glycosyltransferase</fullName>
    </submittedName>
</protein>
<comment type="caution">
    <text evidence="3">The sequence shown here is derived from an EMBL/GenBank/DDBJ whole genome shotgun (WGS) entry which is preliminary data.</text>
</comment>
<keyword evidence="4" id="KW-1185">Reference proteome</keyword>
<dbReference type="EMBL" id="QUSW01000008">
    <property type="protein sequence ID" value="RQP22103.1"/>
    <property type="molecule type" value="Genomic_DNA"/>
</dbReference>
<dbReference type="AlphaFoldDB" id="A0A3N7HKP7"/>
<gene>
    <name evidence="3" type="ORF">DZC73_24145</name>
</gene>
<dbReference type="CDD" id="cd03801">
    <property type="entry name" value="GT4_PimA-like"/>
    <property type="match status" value="1"/>
</dbReference>
<evidence type="ECO:0000313" key="4">
    <source>
        <dbReference type="Proteomes" id="UP000267464"/>
    </source>
</evidence>
<accession>A0A3N7HKP7</accession>
<organism evidence="3 4">
    <name type="scientific">Piscinibacter terrae</name>
    <dbReference type="NCBI Taxonomy" id="2496871"/>
    <lineage>
        <taxon>Bacteria</taxon>
        <taxon>Pseudomonadati</taxon>
        <taxon>Pseudomonadota</taxon>
        <taxon>Betaproteobacteria</taxon>
        <taxon>Burkholderiales</taxon>
        <taxon>Sphaerotilaceae</taxon>
        <taxon>Piscinibacter</taxon>
    </lineage>
</organism>
<dbReference type="InterPro" id="IPR027054">
    <property type="entry name" value="ALG2"/>
</dbReference>
<keyword evidence="1 3" id="KW-0808">Transferase</keyword>
<dbReference type="GO" id="GO:0004378">
    <property type="term" value="F:GDP-Man:Man(1)GlcNAc(2)-PP-Dol alpha-1,3-mannosyltransferase activity"/>
    <property type="evidence" value="ECO:0007669"/>
    <property type="project" value="InterPro"/>
</dbReference>
<reference evidence="3 4" key="2">
    <citation type="submission" date="2018-12" db="EMBL/GenBank/DDBJ databases">
        <title>Rhizobacter gummiphilus sp. nov., a rubber-degrading bacterium isolated from the soil of a botanical garden in Japan.</title>
        <authorList>
            <person name="Shunsuke S.S."/>
        </authorList>
    </citation>
    <scope>NUCLEOTIDE SEQUENCE [LARGE SCALE GENOMIC DNA]</scope>
    <source>
        <strain evidence="3 4">S-16</strain>
    </source>
</reference>
<dbReference type="Gene3D" id="3.40.50.2000">
    <property type="entry name" value="Glycogen Phosphorylase B"/>
    <property type="match status" value="2"/>
</dbReference>
<evidence type="ECO:0000313" key="3">
    <source>
        <dbReference type="EMBL" id="RQP22103.1"/>
    </source>
</evidence>
<dbReference type="InterPro" id="IPR001296">
    <property type="entry name" value="Glyco_trans_1"/>
</dbReference>
<feature type="domain" description="Glycosyl transferase family 1" evidence="2">
    <location>
        <begin position="199"/>
        <end position="356"/>
    </location>
</feature>
<evidence type="ECO:0000256" key="1">
    <source>
        <dbReference type="ARBA" id="ARBA00022679"/>
    </source>
</evidence>